<dbReference type="Proteomes" id="UP000001554">
    <property type="component" value="Chromosome 5"/>
</dbReference>
<evidence type="ECO:0000313" key="13">
    <source>
        <dbReference type="Proteomes" id="UP000001554"/>
    </source>
</evidence>
<evidence type="ECO:0000259" key="12">
    <source>
        <dbReference type="Pfam" id="PF08212"/>
    </source>
</evidence>
<evidence type="ECO:0000256" key="6">
    <source>
        <dbReference type="ARBA" id="ARBA00022729"/>
    </source>
</evidence>
<dbReference type="InterPro" id="IPR022271">
    <property type="entry name" value="Lipocalin_ApoD"/>
</dbReference>
<evidence type="ECO:0000256" key="8">
    <source>
        <dbReference type="ARBA" id="ARBA00023157"/>
    </source>
</evidence>
<evidence type="ECO:0000256" key="2">
    <source>
        <dbReference type="ARBA" id="ARBA00006889"/>
    </source>
</evidence>
<dbReference type="InterPro" id="IPR012674">
    <property type="entry name" value="Calycin"/>
</dbReference>
<evidence type="ECO:0000256" key="1">
    <source>
        <dbReference type="ARBA" id="ARBA00004613"/>
    </source>
</evidence>
<dbReference type="PANTHER" id="PTHR10612:SF62">
    <property type="entry name" value="LIPOCALIN_CYTOSOLIC FATTY-ACID BINDING DOMAIN-CONTAINING PROTEIN"/>
    <property type="match status" value="1"/>
</dbReference>
<evidence type="ECO:0000256" key="4">
    <source>
        <dbReference type="ARBA" id="ARBA00022448"/>
    </source>
</evidence>
<keyword evidence="13" id="KW-1185">Reference proteome</keyword>
<dbReference type="GO" id="GO:0006629">
    <property type="term" value="P:lipid metabolic process"/>
    <property type="evidence" value="ECO:0000318"/>
    <property type="project" value="GO_Central"/>
</dbReference>
<organism evidence="13 14">
    <name type="scientific">Branchiostoma floridae</name>
    <name type="common">Florida lancelet</name>
    <name type="synonym">Amphioxus</name>
    <dbReference type="NCBI Taxonomy" id="7739"/>
    <lineage>
        <taxon>Eukaryota</taxon>
        <taxon>Metazoa</taxon>
        <taxon>Chordata</taxon>
        <taxon>Cephalochordata</taxon>
        <taxon>Leptocardii</taxon>
        <taxon>Amphioxiformes</taxon>
        <taxon>Branchiostomatidae</taxon>
        <taxon>Branchiostoma</taxon>
    </lineage>
</organism>
<dbReference type="GO" id="GO:0005576">
    <property type="term" value="C:extracellular region"/>
    <property type="evidence" value="ECO:0007669"/>
    <property type="project" value="UniProtKB-SubCell"/>
</dbReference>
<feature type="signal peptide" evidence="11">
    <location>
        <begin position="1"/>
        <end position="17"/>
    </location>
</feature>
<evidence type="ECO:0000256" key="3">
    <source>
        <dbReference type="ARBA" id="ARBA00019890"/>
    </source>
</evidence>
<feature type="domain" description="Lipocalin/cytosolic fatty-acid binding" evidence="12">
    <location>
        <begin position="36"/>
        <end position="176"/>
    </location>
</feature>
<dbReference type="InterPro" id="IPR003057">
    <property type="entry name" value="Invtbrt_color"/>
</dbReference>
<dbReference type="GeneID" id="118416120"/>
<evidence type="ECO:0000256" key="10">
    <source>
        <dbReference type="ARBA" id="ARBA00023283"/>
    </source>
</evidence>
<dbReference type="OMA" id="YEIERYY"/>
<comment type="subcellular location">
    <subcellularLocation>
        <location evidence="1">Secreted</location>
    </subcellularLocation>
</comment>
<sequence>MITLILAFIAFTATTNAQIITWLSSCPDVQLKANFDRTKYLGQWYDMEHFPAYFQKGRCSSAHYSMRDDGRIKVNNTQIMPDGTSDSVIGYLQKNAINNEPACLEVRFSEWQPRGYYLVLDTDYVNYSVVYSCTNLYVGKFELLWILSRRRTLAVGYLEHIHDLLDSYGIDTTRIEVEYCDSGELGYCHQSSKFFNC</sequence>
<dbReference type="InterPro" id="IPR000566">
    <property type="entry name" value="Lipocln_cytosolic_FA-bd_dom"/>
</dbReference>
<gene>
    <name evidence="14" type="primary">LOC118416120</name>
</gene>
<name>A0A9J7L7I8_BRAFL</name>
<dbReference type="Pfam" id="PF08212">
    <property type="entry name" value="Lipocalin_2"/>
    <property type="match status" value="1"/>
</dbReference>
<dbReference type="GO" id="GO:0031409">
    <property type="term" value="F:pigment binding"/>
    <property type="evidence" value="ECO:0007669"/>
    <property type="project" value="InterPro"/>
</dbReference>
<dbReference type="GO" id="GO:0000302">
    <property type="term" value="P:response to reactive oxygen species"/>
    <property type="evidence" value="ECO:0000318"/>
    <property type="project" value="GO_Central"/>
</dbReference>
<evidence type="ECO:0000313" key="14">
    <source>
        <dbReference type="RefSeq" id="XP_035677088.1"/>
    </source>
</evidence>
<accession>A0A9J7L7I8</accession>
<keyword evidence="10" id="KW-0873">Pyrrolidone carboxylic acid</keyword>
<dbReference type="PRINTS" id="PR01273">
    <property type="entry name" value="INVTBRTCOLOR"/>
</dbReference>
<keyword evidence="8" id="KW-1015">Disulfide bond</keyword>
<reference evidence="14" key="2">
    <citation type="submission" date="2025-08" db="UniProtKB">
        <authorList>
            <consortium name="RefSeq"/>
        </authorList>
    </citation>
    <scope>IDENTIFICATION</scope>
    <source>
        <strain evidence="14">S238N-H82</strain>
        <tissue evidence="14">Testes</tissue>
    </source>
</reference>
<keyword evidence="6 11" id="KW-0732">Signal</keyword>
<evidence type="ECO:0000256" key="11">
    <source>
        <dbReference type="PIRNR" id="PIRNR036893"/>
    </source>
</evidence>
<dbReference type="PIRSF" id="PIRSF036893">
    <property type="entry name" value="Lipocalin_ApoD"/>
    <property type="match status" value="1"/>
</dbReference>
<evidence type="ECO:0000256" key="9">
    <source>
        <dbReference type="ARBA" id="ARBA00023180"/>
    </source>
</evidence>
<dbReference type="PANTHER" id="PTHR10612">
    <property type="entry name" value="APOLIPOPROTEIN D"/>
    <property type="match status" value="1"/>
</dbReference>
<proteinExistence type="inferred from homology"/>
<evidence type="ECO:0000256" key="7">
    <source>
        <dbReference type="ARBA" id="ARBA00023121"/>
    </source>
</evidence>
<dbReference type="SUPFAM" id="SSF50814">
    <property type="entry name" value="Lipocalins"/>
    <property type="match status" value="1"/>
</dbReference>
<evidence type="ECO:0000256" key="5">
    <source>
        <dbReference type="ARBA" id="ARBA00022525"/>
    </source>
</evidence>
<dbReference type="OrthoDB" id="565904at2759"/>
<dbReference type="RefSeq" id="XP_035677088.1">
    <property type="nucleotide sequence ID" value="XM_035821195.1"/>
</dbReference>
<keyword evidence="7" id="KW-0446">Lipid-binding</keyword>
<dbReference type="KEGG" id="bfo:118416120"/>
<reference evidence="13" key="1">
    <citation type="journal article" date="2020" name="Nat. Ecol. Evol.">
        <title>Deeply conserved synteny resolves early events in vertebrate evolution.</title>
        <authorList>
            <person name="Simakov O."/>
            <person name="Marletaz F."/>
            <person name="Yue J.X."/>
            <person name="O'Connell B."/>
            <person name="Jenkins J."/>
            <person name="Brandt A."/>
            <person name="Calef R."/>
            <person name="Tung C.H."/>
            <person name="Huang T.K."/>
            <person name="Schmutz J."/>
            <person name="Satoh N."/>
            <person name="Yu J.K."/>
            <person name="Putnam N.H."/>
            <person name="Green R.E."/>
            <person name="Rokhsar D.S."/>
        </authorList>
    </citation>
    <scope>NUCLEOTIDE SEQUENCE [LARGE SCALE GENOMIC DNA]</scope>
    <source>
        <strain evidence="13">S238N-H82</strain>
    </source>
</reference>
<feature type="chain" id="PRO_5039967344" description="Apolipoprotein D" evidence="11">
    <location>
        <begin position="18"/>
        <end position="197"/>
    </location>
</feature>
<dbReference type="FunFam" id="2.40.128.20:FF:000003">
    <property type="entry name" value="Apolipoprotein D"/>
    <property type="match status" value="1"/>
</dbReference>
<dbReference type="AlphaFoldDB" id="A0A9J7L7I8"/>
<keyword evidence="5" id="KW-0964">Secreted</keyword>
<keyword evidence="9" id="KW-0325">Glycoprotein</keyword>
<dbReference type="GO" id="GO:0005737">
    <property type="term" value="C:cytoplasm"/>
    <property type="evidence" value="ECO:0000318"/>
    <property type="project" value="GO_Central"/>
</dbReference>
<dbReference type="GO" id="GO:0008289">
    <property type="term" value="F:lipid binding"/>
    <property type="evidence" value="ECO:0007669"/>
    <property type="project" value="UniProtKB-KW"/>
</dbReference>
<dbReference type="Gene3D" id="2.40.128.20">
    <property type="match status" value="1"/>
</dbReference>
<protein>
    <recommendedName>
        <fullName evidence="3">Apolipoprotein D</fullName>
    </recommendedName>
</protein>
<comment type="similarity">
    <text evidence="2 11">Belongs to the calycin superfamily. Lipocalin family.</text>
</comment>
<keyword evidence="4" id="KW-0813">Transport</keyword>